<organism evidence="2">
    <name type="scientific">Timema cristinae</name>
    <name type="common">Walking stick</name>
    <dbReference type="NCBI Taxonomy" id="61476"/>
    <lineage>
        <taxon>Eukaryota</taxon>
        <taxon>Metazoa</taxon>
        <taxon>Ecdysozoa</taxon>
        <taxon>Arthropoda</taxon>
        <taxon>Hexapoda</taxon>
        <taxon>Insecta</taxon>
        <taxon>Pterygota</taxon>
        <taxon>Neoptera</taxon>
        <taxon>Polyneoptera</taxon>
        <taxon>Phasmatodea</taxon>
        <taxon>Timematodea</taxon>
        <taxon>Timematoidea</taxon>
        <taxon>Timematidae</taxon>
        <taxon>Timema</taxon>
    </lineage>
</organism>
<keyword evidence="1" id="KW-1133">Transmembrane helix</keyword>
<keyword evidence="1" id="KW-0472">Membrane</keyword>
<feature type="transmembrane region" description="Helical" evidence="1">
    <location>
        <begin position="12"/>
        <end position="38"/>
    </location>
</feature>
<reference evidence="2" key="1">
    <citation type="submission" date="2020-11" db="EMBL/GenBank/DDBJ databases">
        <authorList>
            <person name="Tran Van P."/>
        </authorList>
    </citation>
    <scope>NUCLEOTIDE SEQUENCE</scope>
</reference>
<dbReference type="EMBL" id="OC318490">
    <property type="protein sequence ID" value="CAD7402216.1"/>
    <property type="molecule type" value="Genomic_DNA"/>
</dbReference>
<name>A0A7R9H188_TIMCR</name>
<evidence type="ECO:0000256" key="1">
    <source>
        <dbReference type="SAM" id="Phobius"/>
    </source>
</evidence>
<evidence type="ECO:0000313" key="2">
    <source>
        <dbReference type="EMBL" id="CAD7402216.1"/>
    </source>
</evidence>
<accession>A0A7R9H188</accession>
<dbReference type="AlphaFoldDB" id="A0A7R9H188"/>
<gene>
    <name evidence="2" type="ORF">TCEB3V08_LOCUS6376</name>
</gene>
<protein>
    <submittedName>
        <fullName evidence="2">Uncharacterized protein</fullName>
    </submittedName>
</protein>
<proteinExistence type="predicted"/>
<keyword evidence="1" id="KW-0812">Transmembrane</keyword>
<sequence>MTSALANYATEAGLWIVIMNDWLSKVLINLLVAIFISAQDDQNNDSLKSAIEAIYRRQRDLAYAEENYRLDPYPYPLETKPGEDLAFIASPGDLAGLAAIKSTIGEYAYAMNIIMYVI</sequence>